<dbReference type="Gene3D" id="1.10.3430.10">
    <property type="entry name" value="Ammonium transporter AmtB like domains"/>
    <property type="match status" value="1"/>
</dbReference>
<feature type="transmembrane region" description="Helical" evidence="6">
    <location>
        <begin position="36"/>
        <end position="54"/>
    </location>
</feature>
<keyword evidence="5 6" id="KW-0472">Membrane</keyword>
<dbReference type="Pfam" id="PF00909">
    <property type="entry name" value="Ammonium_transp"/>
    <property type="match status" value="1"/>
</dbReference>
<dbReference type="InterPro" id="IPR002229">
    <property type="entry name" value="RhesusRHD"/>
</dbReference>
<accession>A0A914R3U8</accession>
<evidence type="ECO:0000256" key="5">
    <source>
        <dbReference type="ARBA" id="ARBA00023136"/>
    </source>
</evidence>
<dbReference type="PANTHER" id="PTHR11730:SF60">
    <property type="entry name" value="RH50, ISOFORM D"/>
    <property type="match status" value="1"/>
</dbReference>
<reference evidence="9" key="1">
    <citation type="submission" date="2022-11" db="UniProtKB">
        <authorList>
            <consortium name="WormBaseParasite"/>
        </authorList>
    </citation>
    <scope>IDENTIFICATION</scope>
</reference>
<evidence type="ECO:0000313" key="8">
    <source>
        <dbReference type="Proteomes" id="UP000887564"/>
    </source>
</evidence>
<evidence type="ECO:0000256" key="6">
    <source>
        <dbReference type="SAM" id="Phobius"/>
    </source>
</evidence>
<organism evidence="8 9">
    <name type="scientific">Parascaris equorum</name>
    <name type="common">Equine roundworm</name>
    <dbReference type="NCBI Taxonomy" id="6256"/>
    <lineage>
        <taxon>Eukaryota</taxon>
        <taxon>Metazoa</taxon>
        <taxon>Ecdysozoa</taxon>
        <taxon>Nematoda</taxon>
        <taxon>Chromadorea</taxon>
        <taxon>Rhabditida</taxon>
        <taxon>Spirurina</taxon>
        <taxon>Ascaridomorpha</taxon>
        <taxon>Ascaridoidea</taxon>
        <taxon>Ascarididae</taxon>
        <taxon>Parascaris</taxon>
    </lineage>
</organism>
<dbReference type="InterPro" id="IPR024041">
    <property type="entry name" value="NH4_transpt_AmtB-like_dom"/>
</dbReference>
<evidence type="ECO:0000256" key="4">
    <source>
        <dbReference type="ARBA" id="ARBA00022989"/>
    </source>
</evidence>
<evidence type="ECO:0000256" key="1">
    <source>
        <dbReference type="ARBA" id="ARBA00004141"/>
    </source>
</evidence>
<keyword evidence="8" id="KW-1185">Reference proteome</keyword>
<proteinExistence type="inferred from homology"/>
<feature type="transmembrane region" description="Helical" evidence="6">
    <location>
        <begin position="74"/>
        <end position="93"/>
    </location>
</feature>
<comment type="similarity">
    <text evidence="2">Belongs to the ammonium transporter (TC 2.A.49) family. Rh subfamily.</text>
</comment>
<dbReference type="AlphaFoldDB" id="A0A914R3U8"/>
<feature type="domain" description="Ammonium transporter AmtB-like" evidence="7">
    <location>
        <begin position="24"/>
        <end position="100"/>
    </location>
</feature>
<evidence type="ECO:0000313" key="9">
    <source>
        <dbReference type="WBParaSite" id="PEQ_0000128401-mRNA-1"/>
    </source>
</evidence>
<evidence type="ECO:0000256" key="2">
    <source>
        <dbReference type="ARBA" id="ARBA00011036"/>
    </source>
</evidence>
<name>A0A914R3U8_PAREQ</name>
<evidence type="ECO:0000256" key="3">
    <source>
        <dbReference type="ARBA" id="ARBA00022692"/>
    </source>
</evidence>
<dbReference type="InterPro" id="IPR029020">
    <property type="entry name" value="Ammonium/urea_transptr"/>
</dbReference>
<keyword evidence="4 6" id="KW-1133">Transmembrane helix</keyword>
<dbReference type="Proteomes" id="UP000887564">
    <property type="component" value="Unplaced"/>
</dbReference>
<dbReference type="PRINTS" id="PR00342">
    <property type="entry name" value="RHESUSRHD"/>
</dbReference>
<keyword evidence="3 6" id="KW-0812">Transmembrane</keyword>
<dbReference type="GO" id="GO:0005886">
    <property type="term" value="C:plasma membrane"/>
    <property type="evidence" value="ECO:0007669"/>
    <property type="project" value="InterPro"/>
</dbReference>
<dbReference type="WBParaSite" id="PEQ_0000128401-mRNA-1">
    <property type="protein sequence ID" value="PEQ_0000128401-mRNA-1"/>
    <property type="gene ID" value="PEQ_0000128401"/>
</dbReference>
<feature type="transmembrane region" description="Helical" evidence="6">
    <location>
        <begin position="6"/>
        <end position="24"/>
    </location>
</feature>
<sequence>LFQQTFISAIFIAPSFYHFLCYNLKVYIQANDIGGSMVVHAFGAYFGLALSFVIYKKKMLRHENEGSNYNSDIFSMIGALFLWIFWPSFNAAVARPEDARQ</sequence>
<protein>
    <submittedName>
        <fullName evidence="9">Ammonium transporter AmtB-like domain-containing protein</fullName>
    </submittedName>
</protein>
<evidence type="ECO:0000259" key="7">
    <source>
        <dbReference type="Pfam" id="PF00909"/>
    </source>
</evidence>
<dbReference type="GO" id="GO:0008519">
    <property type="term" value="F:ammonium channel activity"/>
    <property type="evidence" value="ECO:0007669"/>
    <property type="project" value="InterPro"/>
</dbReference>
<dbReference type="GO" id="GO:0097272">
    <property type="term" value="P:ammonium homeostasis"/>
    <property type="evidence" value="ECO:0007669"/>
    <property type="project" value="TreeGrafter"/>
</dbReference>
<dbReference type="PANTHER" id="PTHR11730">
    <property type="entry name" value="AMMONIUM TRANSPORTER"/>
    <property type="match status" value="1"/>
</dbReference>
<comment type="subcellular location">
    <subcellularLocation>
        <location evidence="1">Membrane</location>
        <topology evidence="1">Multi-pass membrane protein</topology>
    </subcellularLocation>
</comment>
<dbReference type="SUPFAM" id="SSF111352">
    <property type="entry name" value="Ammonium transporter"/>
    <property type="match status" value="1"/>
</dbReference>